<dbReference type="InterPro" id="IPR036378">
    <property type="entry name" value="FAS1_dom_sf"/>
</dbReference>
<dbReference type="Proteomes" id="UP001259492">
    <property type="component" value="Unassembled WGS sequence"/>
</dbReference>
<feature type="domain" description="FAS1" evidence="2">
    <location>
        <begin position="187"/>
        <end position="331"/>
    </location>
</feature>
<feature type="chain" id="PRO_5046000195" evidence="1">
    <location>
        <begin position="25"/>
        <end position="337"/>
    </location>
</feature>
<dbReference type="PROSITE" id="PS51257">
    <property type="entry name" value="PROKAR_LIPOPROTEIN"/>
    <property type="match status" value="1"/>
</dbReference>
<protein>
    <submittedName>
        <fullName evidence="3">Fasciclin domain-containing protein</fullName>
    </submittedName>
</protein>
<dbReference type="InterPro" id="IPR000782">
    <property type="entry name" value="FAS1_domain"/>
</dbReference>
<dbReference type="SMART" id="SM00554">
    <property type="entry name" value="FAS1"/>
    <property type="match status" value="2"/>
</dbReference>
<feature type="signal peptide" evidence="1">
    <location>
        <begin position="1"/>
        <end position="24"/>
    </location>
</feature>
<comment type="caution">
    <text evidence="3">The sequence shown here is derived from an EMBL/GenBank/DDBJ whole genome shotgun (WGS) entry which is preliminary data.</text>
</comment>
<dbReference type="SUPFAM" id="SSF82153">
    <property type="entry name" value="FAS1 domain"/>
    <property type="match status" value="2"/>
</dbReference>
<dbReference type="PROSITE" id="PS50213">
    <property type="entry name" value="FAS1"/>
    <property type="match status" value="2"/>
</dbReference>
<dbReference type="Gene3D" id="2.30.180.10">
    <property type="entry name" value="FAS1 domain"/>
    <property type="match status" value="2"/>
</dbReference>
<accession>A0ABU2YHF3</accession>
<proteinExistence type="predicted"/>
<keyword evidence="1" id="KW-0732">Signal</keyword>
<dbReference type="EMBL" id="JAVRIA010000001">
    <property type="protein sequence ID" value="MDT0557129.1"/>
    <property type="molecule type" value="Genomic_DNA"/>
</dbReference>
<sequence>MKIISKTIKLLPVFLLVLGLSACSDDDNNDGPVAMTTTVVDIALANNLTSLAAALEATDLVTTLQGTGPFTVFAPDNAAFTALLNATGLDLDNLSTDEEALVRNILLNHVIIGDTIDASTLITAGSGYQSTAAIGPDNANLSLYFNVNNGAVELNGGMNADKGANVTDPDNEATNGTVHVINKVLLPPTIVDFALANPALSNLVAALQSADSQPGTDLIGTLSGDGPFTVFAPTDDAFGALLLELDPSGNTGLGDLDPATVEAVLLVHVVGDNVRSSELSSGPVPTLGGDITLDASTLTLTDSLDREIGIISTLVDIQGINGVVHVVDRVIRPAAAD</sequence>
<dbReference type="InterPro" id="IPR050904">
    <property type="entry name" value="Adhesion/Biosynth-related"/>
</dbReference>
<evidence type="ECO:0000256" key="1">
    <source>
        <dbReference type="SAM" id="SignalP"/>
    </source>
</evidence>
<evidence type="ECO:0000313" key="4">
    <source>
        <dbReference type="Proteomes" id="UP001259492"/>
    </source>
</evidence>
<dbReference type="RefSeq" id="WP_311425902.1">
    <property type="nucleotide sequence ID" value="NZ_JAVRIA010000001.1"/>
</dbReference>
<dbReference type="PANTHER" id="PTHR10900:SF77">
    <property type="entry name" value="FI19380P1"/>
    <property type="match status" value="1"/>
</dbReference>
<feature type="domain" description="FAS1" evidence="2">
    <location>
        <begin position="35"/>
        <end position="185"/>
    </location>
</feature>
<organism evidence="3 4">
    <name type="scientific">Microcosmobacter mediterraneus</name>
    <dbReference type="NCBI Taxonomy" id="3075607"/>
    <lineage>
        <taxon>Bacteria</taxon>
        <taxon>Pseudomonadati</taxon>
        <taxon>Bacteroidota</taxon>
        <taxon>Flavobacteriia</taxon>
        <taxon>Flavobacteriales</taxon>
        <taxon>Flavobacteriaceae</taxon>
        <taxon>Microcosmobacter</taxon>
    </lineage>
</organism>
<reference evidence="3 4" key="1">
    <citation type="submission" date="2023-09" db="EMBL/GenBank/DDBJ databases">
        <authorList>
            <person name="Rey-Velasco X."/>
        </authorList>
    </citation>
    <scope>NUCLEOTIDE SEQUENCE [LARGE SCALE GENOMIC DNA]</scope>
    <source>
        <strain evidence="3 4">W332</strain>
    </source>
</reference>
<evidence type="ECO:0000259" key="2">
    <source>
        <dbReference type="PROSITE" id="PS50213"/>
    </source>
</evidence>
<evidence type="ECO:0000313" key="3">
    <source>
        <dbReference type="EMBL" id="MDT0557129.1"/>
    </source>
</evidence>
<dbReference type="PANTHER" id="PTHR10900">
    <property type="entry name" value="PERIOSTIN-RELATED"/>
    <property type="match status" value="1"/>
</dbReference>
<name>A0ABU2YHF3_9FLAO</name>
<keyword evidence="4" id="KW-1185">Reference proteome</keyword>
<gene>
    <name evidence="3" type="ORF">RM697_00630</name>
</gene>
<dbReference type="Pfam" id="PF02469">
    <property type="entry name" value="Fasciclin"/>
    <property type="match status" value="2"/>
</dbReference>